<keyword evidence="1" id="KW-0472">Membrane</keyword>
<gene>
    <name evidence="3" type="ORF">ABNE31_10235</name>
</gene>
<name>A0AAU7MUP3_9FLAO</name>
<dbReference type="KEGG" id="fld:ABNE31_10235"/>
<proteinExistence type="predicted"/>
<dbReference type="PANTHER" id="PTHR21666:SF285">
    <property type="entry name" value="M23 FAMILY METALLOPEPTIDASE"/>
    <property type="match status" value="1"/>
</dbReference>
<feature type="transmembrane region" description="Helical" evidence="1">
    <location>
        <begin position="15"/>
        <end position="31"/>
    </location>
</feature>
<keyword evidence="1" id="KW-0812">Transmembrane</keyword>
<dbReference type="CDD" id="cd12797">
    <property type="entry name" value="M23_peptidase"/>
    <property type="match status" value="1"/>
</dbReference>
<sequence>MGIWECLKQLGRKELAYLLLLTLVCLVYFVQGDHKMSETRLHDATVAMAQYQERLKLNINSDYGDSLTVQKEREQLLMAIEERIVTYLYQIPDYSYIGSLETYLKCRHVLLEQLPSAVPLEKGDYILSSDYGIRSHPISGKTKKHFGIDLAASNGKPVYASASGIITDIFYSDKGYGTHIIIKHRFGFQTLYGHLDKVLAHKGQKVEQHELIATVGSSGSSTGYHLHYETIKNQVKIDPRPSLALKKKIYEHVIQINPNKDGEE</sequence>
<keyword evidence="3" id="KW-0378">Hydrolase</keyword>
<dbReference type="InterPro" id="IPR050570">
    <property type="entry name" value="Cell_wall_metabolism_enzyme"/>
</dbReference>
<dbReference type="PANTHER" id="PTHR21666">
    <property type="entry name" value="PEPTIDASE-RELATED"/>
    <property type="match status" value="1"/>
</dbReference>
<organism evidence="3">
    <name type="scientific">Flagellimonas sp. MMG031</name>
    <dbReference type="NCBI Taxonomy" id="3158549"/>
    <lineage>
        <taxon>Bacteria</taxon>
        <taxon>Pseudomonadati</taxon>
        <taxon>Bacteroidota</taxon>
        <taxon>Flavobacteriia</taxon>
        <taxon>Flavobacteriales</taxon>
        <taxon>Flavobacteriaceae</taxon>
        <taxon>Flagellimonas</taxon>
    </lineage>
</organism>
<evidence type="ECO:0000313" key="3">
    <source>
        <dbReference type="EMBL" id="XBQ21976.1"/>
    </source>
</evidence>
<protein>
    <submittedName>
        <fullName evidence="3">M23 family metallopeptidase</fullName>
        <ecNumber evidence="3">3.4.24.-</ecNumber>
    </submittedName>
</protein>
<feature type="domain" description="M23ase beta-sheet core" evidence="2">
    <location>
        <begin position="144"/>
        <end position="239"/>
    </location>
</feature>
<dbReference type="Pfam" id="PF01551">
    <property type="entry name" value="Peptidase_M23"/>
    <property type="match status" value="1"/>
</dbReference>
<dbReference type="EC" id="3.4.24.-" evidence="3"/>
<accession>A0AAU7MUP3</accession>
<evidence type="ECO:0000256" key="1">
    <source>
        <dbReference type="SAM" id="Phobius"/>
    </source>
</evidence>
<dbReference type="InterPro" id="IPR016047">
    <property type="entry name" value="M23ase_b-sheet_dom"/>
</dbReference>
<dbReference type="AlphaFoldDB" id="A0AAU7MUP3"/>
<reference evidence="3" key="1">
    <citation type="submission" date="2024-05" db="EMBL/GenBank/DDBJ databases">
        <title>Draft Genome Sequences of Flagellimonas sp. MMG031 and Marinobacter sp. MMG032 Isolated from the dinoflagellate Symbiodinium pilosum.</title>
        <authorList>
            <person name="Shikuma N.J."/>
            <person name="Farrell M.V."/>
        </authorList>
    </citation>
    <scope>NUCLEOTIDE SEQUENCE</scope>
    <source>
        <strain evidence="3">MMG031</strain>
    </source>
</reference>
<dbReference type="EMBL" id="CP157804">
    <property type="protein sequence ID" value="XBQ21976.1"/>
    <property type="molecule type" value="Genomic_DNA"/>
</dbReference>
<dbReference type="InterPro" id="IPR011055">
    <property type="entry name" value="Dup_hybrid_motif"/>
</dbReference>
<dbReference type="RefSeq" id="WP_181899447.1">
    <property type="nucleotide sequence ID" value="NZ_CP157804.1"/>
</dbReference>
<dbReference type="GO" id="GO:0004222">
    <property type="term" value="F:metalloendopeptidase activity"/>
    <property type="evidence" value="ECO:0007669"/>
    <property type="project" value="TreeGrafter"/>
</dbReference>
<keyword evidence="1" id="KW-1133">Transmembrane helix</keyword>
<dbReference type="SUPFAM" id="SSF51261">
    <property type="entry name" value="Duplicated hybrid motif"/>
    <property type="match status" value="1"/>
</dbReference>
<evidence type="ECO:0000259" key="2">
    <source>
        <dbReference type="Pfam" id="PF01551"/>
    </source>
</evidence>
<dbReference type="Gene3D" id="2.70.70.10">
    <property type="entry name" value="Glucose Permease (Domain IIA)"/>
    <property type="match status" value="1"/>
</dbReference>